<comment type="caution">
    <text evidence="3">The sequence shown here is derived from an EMBL/GenBank/DDBJ whole genome shotgun (WGS) entry which is preliminary data.</text>
</comment>
<dbReference type="GO" id="GO:0052621">
    <property type="term" value="F:diguanylate cyclase activity"/>
    <property type="evidence" value="ECO:0007669"/>
    <property type="project" value="TreeGrafter"/>
</dbReference>
<dbReference type="InterPro" id="IPR043128">
    <property type="entry name" value="Rev_trsase/Diguanyl_cyclase"/>
</dbReference>
<dbReference type="SMART" id="SM00267">
    <property type="entry name" value="GGDEF"/>
    <property type="match status" value="1"/>
</dbReference>
<dbReference type="AlphaFoldDB" id="U7V5K3"/>
<dbReference type="PANTHER" id="PTHR45138:SF9">
    <property type="entry name" value="DIGUANYLATE CYCLASE DGCM-RELATED"/>
    <property type="match status" value="1"/>
</dbReference>
<dbReference type="InterPro" id="IPR000160">
    <property type="entry name" value="GGDEF_dom"/>
</dbReference>
<accession>U7V5K3</accession>
<keyword evidence="4" id="KW-1185">Reference proteome</keyword>
<dbReference type="HOGENOM" id="CLU_433265_0_0_0"/>
<evidence type="ECO:0000259" key="2">
    <source>
        <dbReference type="PROSITE" id="PS50887"/>
    </source>
</evidence>
<evidence type="ECO:0000313" key="4">
    <source>
        <dbReference type="Proteomes" id="UP000017081"/>
    </source>
</evidence>
<reference evidence="3 4" key="1">
    <citation type="submission" date="2013-08" db="EMBL/GenBank/DDBJ databases">
        <authorList>
            <person name="Weinstock G."/>
            <person name="Sodergren E."/>
            <person name="Wylie T."/>
            <person name="Fulton L."/>
            <person name="Fulton R."/>
            <person name="Fronick C."/>
            <person name="O'Laughlin M."/>
            <person name="Godfrey J."/>
            <person name="Miner T."/>
            <person name="Herter B."/>
            <person name="Appelbaum E."/>
            <person name="Cordes M."/>
            <person name="Lek S."/>
            <person name="Wollam A."/>
            <person name="Pepin K.H."/>
            <person name="Palsikar V.B."/>
            <person name="Mitreva M."/>
            <person name="Wilson R.K."/>
        </authorList>
    </citation>
    <scope>NUCLEOTIDE SEQUENCE [LARGE SCALE GENOMIC DNA]</scope>
    <source>
        <strain evidence="3 4">ATCC BAA-474</strain>
    </source>
</reference>
<dbReference type="SUPFAM" id="SSF53850">
    <property type="entry name" value="Periplasmic binding protein-like II"/>
    <property type="match status" value="2"/>
</dbReference>
<evidence type="ECO:0000313" key="3">
    <source>
        <dbReference type="EMBL" id="ERT66815.1"/>
    </source>
</evidence>
<keyword evidence="1" id="KW-0472">Membrane</keyword>
<feature type="domain" description="GGDEF" evidence="2">
    <location>
        <begin position="506"/>
        <end position="631"/>
    </location>
</feature>
<dbReference type="Gene3D" id="3.40.190.10">
    <property type="entry name" value="Periplasmic binding protein-like II"/>
    <property type="match status" value="4"/>
</dbReference>
<dbReference type="Gene3D" id="3.30.70.270">
    <property type="match status" value="1"/>
</dbReference>
<dbReference type="InterPro" id="IPR050469">
    <property type="entry name" value="Diguanylate_Cyclase"/>
</dbReference>
<protein>
    <submittedName>
        <fullName evidence="3">Diguanylate cyclase domain protein</fullName>
    </submittedName>
</protein>
<dbReference type="STRING" id="1319815.HMPREF0202_02535"/>
<sequence>MTMVAFSNDNTFYLGIQNYPETEVEIDGISINGIIRDLFKNELKLNVKEVHGSWRESHNNLEKGTIDALGLVTKNTVRKNNILLSKPIFSENLYVASDKIPLDSPYDLMNQTIYVFKGDEIPIKHLKDFLEKNNIDANIVEVDNIDDFKDNFYLDSEFIALKSQNRLLVSFLAPVCIGVNKKYEYLLPHINTALNKKYSKKISNHFKNLPLYYQRERFQNSLTEEEKDFLSQKKFITTSLEDDISLSIYIKNSDKFIGILPEYIDKIASIIEIPIKYTYNGKKWTYIQKKFKQEEIDFLTLSTTAEGKSSYIFSEAIDYIPMHLLNHIDSGDYNVGVLKDGKSQDIGKEYFIEEDMKIYNSTAELFEAFKKDEVGYIISPYNIYDRDCGKQHKDIKIKDIPINFAFSKKQKILRDIFNKAIAVIGDIDKNEIRNFVEIDQKEYVLNITEEAEEKKKIWYITIFILLVLISKIVFQKKLTKALKYDQLTNLPNRYLFNEFCKKNDFIKGAVIVIDLDNFKKTNDKYGHSKGDSVLSEVGKLLLDVFPRENTFRISGDEFYLYYGDNDLLERLEKLIYLGKNSNIITKYNISFSIGYYIKNNDESLELSFEKADIAMYDAKKINGFSIMQYKK</sequence>
<feature type="transmembrane region" description="Helical" evidence="1">
    <location>
        <begin position="457"/>
        <end position="474"/>
    </location>
</feature>
<dbReference type="SUPFAM" id="SSF55073">
    <property type="entry name" value="Nucleotide cyclase"/>
    <property type="match status" value="1"/>
</dbReference>
<dbReference type="eggNOG" id="COG2199">
    <property type="taxonomic scope" value="Bacteria"/>
</dbReference>
<evidence type="ECO:0000256" key="1">
    <source>
        <dbReference type="SAM" id="Phobius"/>
    </source>
</evidence>
<dbReference type="CDD" id="cd01949">
    <property type="entry name" value="GGDEF"/>
    <property type="match status" value="1"/>
</dbReference>
<dbReference type="PROSITE" id="PS50887">
    <property type="entry name" value="GGDEF"/>
    <property type="match status" value="1"/>
</dbReference>
<dbReference type="Pfam" id="PF00990">
    <property type="entry name" value="GGDEF"/>
    <property type="match status" value="1"/>
</dbReference>
<keyword evidence="1" id="KW-1133">Transmembrane helix</keyword>
<dbReference type="InterPro" id="IPR029787">
    <property type="entry name" value="Nucleotide_cyclase"/>
</dbReference>
<dbReference type="PATRIC" id="fig|1319815.3.peg.2429"/>
<gene>
    <name evidence="3" type="ORF">HMPREF0202_02535</name>
</gene>
<proteinExistence type="predicted"/>
<dbReference type="PANTHER" id="PTHR45138">
    <property type="entry name" value="REGULATORY COMPONENTS OF SENSORY TRANSDUCTION SYSTEM"/>
    <property type="match status" value="1"/>
</dbReference>
<keyword evidence="1" id="KW-0812">Transmembrane</keyword>
<name>U7V5K3_9FUSO</name>
<dbReference type="Proteomes" id="UP000017081">
    <property type="component" value="Unassembled WGS sequence"/>
</dbReference>
<dbReference type="NCBIfam" id="TIGR00254">
    <property type="entry name" value="GGDEF"/>
    <property type="match status" value="1"/>
</dbReference>
<dbReference type="EMBL" id="AXZF01000135">
    <property type="protein sequence ID" value="ERT66815.1"/>
    <property type="molecule type" value="Genomic_DNA"/>
</dbReference>
<organism evidence="3 4">
    <name type="scientific">Cetobacterium somerae ATCC BAA-474</name>
    <dbReference type="NCBI Taxonomy" id="1319815"/>
    <lineage>
        <taxon>Bacteria</taxon>
        <taxon>Fusobacteriati</taxon>
        <taxon>Fusobacteriota</taxon>
        <taxon>Fusobacteriia</taxon>
        <taxon>Fusobacteriales</taxon>
        <taxon>Fusobacteriaceae</taxon>
        <taxon>Cetobacterium</taxon>
    </lineage>
</organism>